<keyword evidence="1" id="KW-0479">Metal-binding</keyword>
<keyword evidence="3" id="KW-0175">Coiled coil</keyword>
<gene>
    <name evidence="7" type="ORF">CDAUBV1_LOCUS5058</name>
</gene>
<dbReference type="SUPFAM" id="SSF57889">
    <property type="entry name" value="Cysteine-rich domain"/>
    <property type="match status" value="1"/>
</dbReference>
<dbReference type="Pfam" id="PF00130">
    <property type="entry name" value="C1_1"/>
    <property type="match status" value="1"/>
</dbReference>
<dbReference type="InterPro" id="IPR000198">
    <property type="entry name" value="RhoGAP_dom"/>
</dbReference>
<dbReference type="GO" id="GO:0046872">
    <property type="term" value="F:metal ion binding"/>
    <property type="evidence" value="ECO:0007669"/>
    <property type="project" value="UniProtKB-KW"/>
</dbReference>
<dbReference type="GO" id="GO:0005634">
    <property type="term" value="C:nucleus"/>
    <property type="evidence" value="ECO:0007669"/>
    <property type="project" value="TreeGrafter"/>
</dbReference>
<evidence type="ECO:0000256" key="3">
    <source>
        <dbReference type="SAM" id="Coils"/>
    </source>
</evidence>
<evidence type="ECO:0000256" key="1">
    <source>
        <dbReference type="ARBA" id="ARBA00022723"/>
    </source>
</evidence>
<organism evidence="7 8">
    <name type="scientific">Calicophoron daubneyi</name>
    <name type="common">Rumen fluke</name>
    <name type="synonym">Paramphistomum daubneyi</name>
    <dbReference type="NCBI Taxonomy" id="300641"/>
    <lineage>
        <taxon>Eukaryota</taxon>
        <taxon>Metazoa</taxon>
        <taxon>Spiralia</taxon>
        <taxon>Lophotrochozoa</taxon>
        <taxon>Platyhelminthes</taxon>
        <taxon>Trematoda</taxon>
        <taxon>Digenea</taxon>
        <taxon>Plagiorchiida</taxon>
        <taxon>Pronocephalata</taxon>
        <taxon>Paramphistomoidea</taxon>
        <taxon>Paramphistomidae</taxon>
        <taxon>Calicophoron</taxon>
    </lineage>
</organism>
<dbReference type="PROSITE" id="PS00479">
    <property type="entry name" value="ZF_DAG_PE_1"/>
    <property type="match status" value="1"/>
</dbReference>
<feature type="domain" description="Phorbol-ester/DAG-type" evidence="5">
    <location>
        <begin position="227"/>
        <end position="276"/>
    </location>
</feature>
<evidence type="ECO:0000259" key="5">
    <source>
        <dbReference type="PROSITE" id="PS50081"/>
    </source>
</evidence>
<dbReference type="Pfam" id="PF00620">
    <property type="entry name" value="RhoGAP"/>
    <property type="match status" value="1"/>
</dbReference>
<dbReference type="GO" id="GO:0007266">
    <property type="term" value="P:Rho protein signal transduction"/>
    <property type="evidence" value="ECO:0007669"/>
    <property type="project" value="TreeGrafter"/>
</dbReference>
<dbReference type="AlphaFoldDB" id="A0AAV2T7Z9"/>
<keyword evidence="2" id="KW-0862">Zinc</keyword>
<evidence type="ECO:0000259" key="6">
    <source>
        <dbReference type="PROSITE" id="PS50238"/>
    </source>
</evidence>
<dbReference type="InterPro" id="IPR008936">
    <property type="entry name" value="Rho_GTPase_activation_prot"/>
</dbReference>
<dbReference type="Gene3D" id="3.30.60.20">
    <property type="match status" value="1"/>
</dbReference>
<comment type="caution">
    <text evidence="7">The sequence shown here is derived from an EMBL/GenBank/DDBJ whole genome shotgun (WGS) entry which is preliminary data.</text>
</comment>
<dbReference type="Proteomes" id="UP001497525">
    <property type="component" value="Unassembled WGS sequence"/>
</dbReference>
<dbReference type="PANTHER" id="PTHR46199">
    <property type="entry name" value="RAC GTPASE-ACTIVATING PROTEIN 1"/>
    <property type="match status" value="1"/>
</dbReference>
<sequence>MASSKLLRRKRRAGICLSAFEQIARKSVKLLNEEIGADGTALKLLDVIVKLQDSWQLMAGRFRSKVKNMDLEIQRLLSLQEHTKSLLETEVNRRRAAERKRDNLRRQIDAIREFIQANDVDEAKRCLENLDLRRTSVNEVSVDHRLEHSPGSSLDLANVAAENLSDSDERCPSKCRRASSINNAGMAPRRSSRYKLRSSSVPKITASPPPQPSASKRPNTINRLNRPHDFVSRTLLPMELCNVCGKRITFGKPALKCIVCRLTVHPDCCKQLVQTCVPPNVCHTPLSSMARAPATAPRHAPGGSSSSLSLSHGKKYAPNSESVVTPSSPTLSSRMGARNLILADLCPPDQFPRIPALVIHCITEVLARGMQTVGLYRVSGSEKQVRELCEKFLRGKVTPGLALVDDIHVICGCLKLFLRSLSEPLVTFLQRPALAAASDRARMDLNTSIQDAVDVLDALPEPNRDTLSFIMLHLKTVSRTPACQMGEENLAKVFGPTLVGYSCPEPQLMQTVTETRTQQAVLKLLFAVPDNVYSGILSNADNEQTTYFSPINLAKEGFVAAPTPVKLRRTPGRNNGLGRSSRKRFLLSFLSPHRHQS</sequence>
<dbReference type="PANTHER" id="PTHR46199:SF3">
    <property type="entry name" value="RAC GTPASE-ACTIVATING PROTEIN 1"/>
    <property type="match status" value="1"/>
</dbReference>
<feature type="compositionally biased region" description="Polar residues" evidence="4">
    <location>
        <begin position="213"/>
        <end position="223"/>
    </location>
</feature>
<feature type="region of interest" description="Disordered" evidence="4">
    <location>
        <begin position="293"/>
        <end position="331"/>
    </location>
</feature>
<dbReference type="GO" id="GO:0097149">
    <property type="term" value="C:centralspindlin complex"/>
    <property type="evidence" value="ECO:0007669"/>
    <property type="project" value="TreeGrafter"/>
</dbReference>
<dbReference type="GO" id="GO:0005096">
    <property type="term" value="F:GTPase activator activity"/>
    <property type="evidence" value="ECO:0007669"/>
    <property type="project" value="TreeGrafter"/>
</dbReference>
<dbReference type="InterPro" id="IPR046349">
    <property type="entry name" value="C1-like_sf"/>
</dbReference>
<dbReference type="SMART" id="SM00109">
    <property type="entry name" value="C1"/>
    <property type="match status" value="1"/>
</dbReference>
<dbReference type="GO" id="GO:0000281">
    <property type="term" value="P:mitotic cytokinesis"/>
    <property type="evidence" value="ECO:0007669"/>
    <property type="project" value="TreeGrafter"/>
</dbReference>
<evidence type="ECO:0000313" key="8">
    <source>
        <dbReference type="Proteomes" id="UP001497525"/>
    </source>
</evidence>
<dbReference type="GO" id="GO:0051233">
    <property type="term" value="C:spindle midzone"/>
    <property type="evidence" value="ECO:0007669"/>
    <property type="project" value="TreeGrafter"/>
</dbReference>
<feature type="coiled-coil region" evidence="3">
    <location>
        <begin position="87"/>
        <end position="114"/>
    </location>
</feature>
<evidence type="ECO:0008006" key="9">
    <source>
        <dbReference type="Google" id="ProtNLM"/>
    </source>
</evidence>
<name>A0AAV2T7Z9_CALDB</name>
<dbReference type="Gene3D" id="1.10.555.10">
    <property type="entry name" value="Rho GTPase activation protein"/>
    <property type="match status" value="1"/>
</dbReference>
<reference evidence="7" key="1">
    <citation type="submission" date="2024-06" db="EMBL/GenBank/DDBJ databases">
        <authorList>
            <person name="Liu X."/>
            <person name="Lenzi L."/>
            <person name="Haldenby T S."/>
            <person name="Uol C."/>
        </authorList>
    </citation>
    <scope>NUCLEOTIDE SEQUENCE</scope>
</reference>
<feature type="compositionally biased region" description="Low complexity" evidence="4">
    <location>
        <begin position="320"/>
        <end position="331"/>
    </location>
</feature>
<dbReference type="SUPFAM" id="SSF48350">
    <property type="entry name" value="GTPase activation domain, GAP"/>
    <property type="match status" value="1"/>
</dbReference>
<feature type="compositionally biased region" description="Low complexity" evidence="4">
    <location>
        <begin position="293"/>
        <end position="311"/>
    </location>
</feature>
<dbReference type="PROSITE" id="PS50081">
    <property type="entry name" value="ZF_DAG_PE_2"/>
    <property type="match status" value="1"/>
</dbReference>
<feature type="domain" description="Rho-GAP" evidence="6">
    <location>
        <begin position="340"/>
        <end position="533"/>
    </location>
</feature>
<dbReference type="EMBL" id="CAXLJL010000123">
    <property type="protein sequence ID" value="CAL5132214.1"/>
    <property type="molecule type" value="Genomic_DNA"/>
</dbReference>
<dbReference type="GO" id="GO:0030496">
    <property type="term" value="C:midbody"/>
    <property type="evidence" value="ECO:0007669"/>
    <property type="project" value="TreeGrafter"/>
</dbReference>
<dbReference type="PROSITE" id="PS50238">
    <property type="entry name" value="RHOGAP"/>
    <property type="match status" value="1"/>
</dbReference>
<dbReference type="SMART" id="SM00324">
    <property type="entry name" value="RhoGAP"/>
    <property type="match status" value="1"/>
</dbReference>
<accession>A0AAV2T7Z9</accession>
<evidence type="ECO:0000256" key="2">
    <source>
        <dbReference type="ARBA" id="ARBA00022833"/>
    </source>
</evidence>
<dbReference type="InterPro" id="IPR002219">
    <property type="entry name" value="PKC_DAG/PE"/>
</dbReference>
<proteinExistence type="predicted"/>
<feature type="region of interest" description="Disordered" evidence="4">
    <location>
        <begin position="177"/>
        <end position="225"/>
    </location>
</feature>
<dbReference type="GO" id="GO:0051256">
    <property type="term" value="P:mitotic spindle midzone assembly"/>
    <property type="evidence" value="ECO:0007669"/>
    <property type="project" value="TreeGrafter"/>
</dbReference>
<protein>
    <recommendedName>
        <fullName evidence="9">Rac GTPase-activating protein 1</fullName>
    </recommendedName>
</protein>
<evidence type="ECO:0000256" key="4">
    <source>
        <dbReference type="SAM" id="MobiDB-lite"/>
    </source>
</evidence>
<dbReference type="CDD" id="cd20821">
    <property type="entry name" value="C1_MgcRacGAP"/>
    <property type="match status" value="1"/>
</dbReference>
<evidence type="ECO:0000313" key="7">
    <source>
        <dbReference type="EMBL" id="CAL5132214.1"/>
    </source>
</evidence>
<dbReference type="GO" id="GO:0032154">
    <property type="term" value="C:cleavage furrow"/>
    <property type="evidence" value="ECO:0007669"/>
    <property type="project" value="TreeGrafter"/>
</dbReference>